<protein>
    <submittedName>
        <fullName evidence="1">Uncharacterized protein</fullName>
    </submittedName>
</protein>
<dbReference type="AlphaFoldDB" id="A0A4C1W1K1"/>
<keyword evidence="2" id="KW-1185">Reference proteome</keyword>
<dbReference type="EMBL" id="BGZK01000444">
    <property type="protein sequence ID" value="GBP43935.1"/>
    <property type="molecule type" value="Genomic_DNA"/>
</dbReference>
<gene>
    <name evidence="1" type="ORF">EVAR_41792_1</name>
</gene>
<accession>A0A4C1W1K1</accession>
<sequence>MVLHLQKVEAALRSGAPHEPATCVRGAIPFGAEYAVVGGRAQGHPDLETQITNIGIRERLDDLQLGSPEAPYFLSGILLHDHHFGHRHGIRPLCENHFQ</sequence>
<organism evidence="1 2">
    <name type="scientific">Eumeta variegata</name>
    <name type="common">Bagworm moth</name>
    <name type="synonym">Eumeta japonica</name>
    <dbReference type="NCBI Taxonomy" id="151549"/>
    <lineage>
        <taxon>Eukaryota</taxon>
        <taxon>Metazoa</taxon>
        <taxon>Ecdysozoa</taxon>
        <taxon>Arthropoda</taxon>
        <taxon>Hexapoda</taxon>
        <taxon>Insecta</taxon>
        <taxon>Pterygota</taxon>
        <taxon>Neoptera</taxon>
        <taxon>Endopterygota</taxon>
        <taxon>Lepidoptera</taxon>
        <taxon>Glossata</taxon>
        <taxon>Ditrysia</taxon>
        <taxon>Tineoidea</taxon>
        <taxon>Psychidae</taxon>
        <taxon>Oiketicinae</taxon>
        <taxon>Eumeta</taxon>
    </lineage>
</organism>
<evidence type="ECO:0000313" key="1">
    <source>
        <dbReference type="EMBL" id="GBP43935.1"/>
    </source>
</evidence>
<name>A0A4C1W1K1_EUMVA</name>
<reference evidence="1 2" key="1">
    <citation type="journal article" date="2019" name="Commun. Biol.">
        <title>The bagworm genome reveals a unique fibroin gene that provides high tensile strength.</title>
        <authorList>
            <person name="Kono N."/>
            <person name="Nakamura H."/>
            <person name="Ohtoshi R."/>
            <person name="Tomita M."/>
            <person name="Numata K."/>
            <person name="Arakawa K."/>
        </authorList>
    </citation>
    <scope>NUCLEOTIDE SEQUENCE [LARGE SCALE GENOMIC DNA]</scope>
</reference>
<dbReference type="Proteomes" id="UP000299102">
    <property type="component" value="Unassembled WGS sequence"/>
</dbReference>
<comment type="caution">
    <text evidence="1">The sequence shown here is derived from an EMBL/GenBank/DDBJ whole genome shotgun (WGS) entry which is preliminary data.</text>
</comment>
<evidence type="ECO:0000313" key="2">
    <source>
        <dbReference type="Proteomes" id="UP000299102"/>
    </source>
</evidence>
<proteinExistence type="predicted"/>